<organism evidence="1 2">
    <name type="scientific">Pseudolactococcus piscium</name>
    <dbReference type="NCBI Taxonomy" id="1364"/>
    <lineage>
        <taxon>Bacteria</taxon>
        <taxon>Bacillati</taxon>
        <taxon>Bacillota</taxon>
        <taxon>Bacilli</taxon>
        <taxon>Lactobacillales</taxon>
        <taxon>Streptococcaceae</taxon>
        <taxon>Pseudolactococcus</taxon>
    </lineage>
</organism>
<gene>
    <name evidence="1" type="ORF">RU86_GL000980</name>
</gene>
<accession>A0A2A5S539</accession>
<dbReference type="AlphaFoldDB" id="A0A2A5S539"/>
<dbReference type="RefSeq" id="WP_245810451.1">
    <property type="nucleotide sequence ID" value="NZ_JXJW01000002.1"/>
</dbReference>
<evidence type="ECO:0000313" key="1">
    <source>
        <dbReference type="EMBL" id="PCS08596.1"/>
    </source>
</evidence>
<protein>
    <submittedName>
        <fullName evidence="1">Uncharacterized protein</fullName>
    </submittedName>
</protein>
<comment type="caution">
    <text evidence="1">The sequence shown here is derived from an EMBL/GenBank/DDBJ whole genome shotgun (WGS) entry which is preliminary data.</text>
</comment>
<dbReference type="EMBL" id="JXJW01000002">
    <property type="protein sequence ID" value="PCS08596.1"/>
    <property type="molecule type" value="Genomic_DNA"/>
</dbReference>
<sequence length="435" mass="49251">MHDEMTTEILAKAIDRIKKKVQTDDKTLSLDIKNEDVMFRIINKSASKKDNQLNAMAIAPIVAGQPDYTHVAVVYAGTNMPTDKGKDGFATAGQAVLGQLSDEYQQATAFLSQTQTRVSEKNGMITDVAGFSQAGGYMMKMAAEYGQKMGFKTTSFDDWGKNQVATLTRSQQQWLEENPWMLLRYQNDSWANLFGRDHELGEIYPIIGIKAHNTLSGYFDGDSLTLTNLAKAGIFAPNMTQAQVAQAAKKWVKKYGQHDGTMDINLQVMARINCYLREYGGYATKEYSEKLGRLSTLRRRFLSSGRTLTTNEAIYLDSQAALLVVEHSLTQYSEGSDEMIQIYQTAIYQARSLWGETVTESRWKAVPLADWEIFDALQMVDCSERTMVYEPCQYYEEKINKIKQVAADYEDLVAEIKVKINDIVQRDWDLARQLF</sequence>
<proteinExistence type="predicted"/>
<evidence type="ECO:0000313" key="2">
    <source>
        <dbReference type="Proteomes" id="UP000218282"/>
    </source>
</evidence>
<dbReference type="Proteomes" id="UP000218282">
    <property type="component" value="Unassembled WGS sequence"/>
</dbReference>
<reference evidence="1 2" key="1">
    <citation type="submission" date="2014-12" db="EMBL/GenBank/DDBJ databases">
        <title>Draft genome sequences of 10 type strains of Lactococcus.</title>
        <authorList>
            <person name="Sun Z."/>
            <person name="Zhong Z."/>
            <person name="Liu W."/>
            <person name="Zhang W."/>
            <person name="Zhang H."/>
        </authorList>
    </citation>
    <scope>NUCLEOTIDE SEQUENCE [LARGE SCALE GENOMIC DNA]</scope>
    <source>
        <strain evidence="1 2">DSM 6634</strain>
    </source>
</reference>
<name>A0A2A5S539_9LACT</name>
<keyword evidence="2" id="KW-1185">Reference proteome</keyword>